<evidence type="ECO:0000256" key="4">
    <source>
        <dbReference type="SAM" id="MobiDB-lite"/>
    </source>
</evidence>
<keyword evidence="7" id="KW-1185">Reference proteome</keyword>
<feature type="compositionally biased region" description="Basic and acidic residues" evidence="4">
    <location>
        <begin position="640"/>
        <end position="659"/>
    </location>
</feature>
<feature type="region of interest" description="Disordered" evidence="4">
    <location>
        <begin position="399"/>
        <end position="428"/>
    </location>
</feature>
<dbReference type="InterPro" id="IPR043145">
    <property type="entry name" value="Znf_ZZ_sf"/>
</dbReference>
<feature type="compositionally biased region" description="Basic and acidic residues" evidence="4">
    <location>
        <begin position="479"/>
        <end position="492"/>
    </location>
</feature>
<dbReference type="PANTHER" id="PTHR15090:SF8">
    <property type="entry name" value="ZZ-TYPE ZINC FINGER-CONTAINING PROTEIN"/>
    <property type="match status" value="1"/>
</dbReference>
<protein>
    <recommendedName>
        <fullName evidence="5">ZZ-type domain-containing protein</fullName>
    </recommendedName>
</protein>
<feature type="compositionally biased region" description="Low complexity" evidence="4">
    <location>
        <begin position="101"/>
        <end position="113"/>
    </location>
</feature>
<dbReference type="InterPro" id="IPR000433">
    <property type="entry name" value="Znf_ZZ"/>
</dbReference>
<reference evidence="6" key="1">
    <citation type="submission" date="2023-10" db="EMBL/GenBank/DDBJ databases">
        <title>Genome assembly of Pristionchus species.</title>
        <authorList>
            <person name="Yoshida K."/>
            <person name="Sommer R.J."/>
        </authorList>
    </citation>
    <scope>NUCLEOTIDE SEQUENCE</scope>
    <source>
        <strain evidence="6">RS5133</strain>
    </source>
</reference>
<evidence type="ECO:0000313" key="6">
    <source>
        <dbReference type="EMBL" id="GMT10299.1"/>
    </source>
</evidence>
<evidence type="ECO:0000259" key="5">
    <source>
        <dbReference type="SMART" id="SM00291"/>
    </source>
</evidence>
<dbReference type="Pfam" id="PF00569">
    <property type="entry name" value="ZZ"/>
    <property type="match status" value="1"/>
</dbReference>
<sequence>LFQMPYRSSTLNVDAWKTDALYLVECIETVLTNAGAEGIPLASFNSLEHRVTQLGFASVRDFCKSFRGKFVIDDLTGHIALRNLKMKKEDDILNQSHPEGSNSSTSVNTSSSTTMSDKIHFKITHSGETRRFALSCDEEEILESIKTRVSTITGSDNVALFWNDDESTIVLEGKDDMEAAVDYALFQREMEKKLPCIRLETSIAHKKKEEPSVLQLAEESAAAFGGTCFYCNECEVYLAPSNGGRYKCTLCDNYDLCAKCVAKGVHDNHALVRLLNSETAIPLVNEHGGVLSMYLRDVPNCTPTFVVKSPSVKSFDKAIVDIVIDACNKYNPEVYVNGGRHSSHKKKTDEEERVKASDELFRQRAERWMEAQRVKDEAAIKRAEEVRVGREDNVMEWRRREQEKELRKKSRQAKKDSKDNGMSNSRTIERIVMDWNDKNRHANFDVKPKKKSHTSKCAKDNSHRSTETSLFKSPVKSSRRNDNSAKRHKKNEDMSLNDVLQALPDECVQGILKPSLDETVQQVTVQELFQKRKSNDEIVEKNLTNEESVTPDLTNLSFLERPKLSIASIVASPIAPIDHLPMHNSVQSEGEVIVDRKGSIIGGLKSSDPLLSEVAPLNATLANVGFKFFGDLPLREEKKEIEEKNNDEVDQDDNTRDSSDASDIELLDHSIEKCESISSYVDVVGGDEEKEGTEKKVEEEKKGEQEDLESIWEYQSTCEDEFPEEAEFDRLNRMKERTPAYLHFEILAALKGMTEEDRLAYAAEIKKHLKKNAESRMEHETIFTCDKEEEEEIISMIAMAMRFRLRDLESLLPKANKKQFNRIFFKLLANLKMDREEDAEIYREAAHKMKRCLLTKEFTFELFEIVDKKSTVETPSENPGHITAEQKKILTQLFKTGLFEDYEKMILVCRNAKNIEDAIDQMLQ</sequence>
<keyword evidence="3" id="KW-0862">Zinc</keyword>
<feature type="compositionally biased region" description="Basic and acidic residues" evidence="4">
    <location>
        <begin position="692"/>
        <end position="705"/>
    </location>
</feature>
<dbReference type="SUPFAM" id="SSF54277">
    <property type="entry name" value="CAD &amp; PB1 domains"/>
    <property type="match status" value="1"/>
</dbReference>
<dbReference type="AlphaFoldDB" id="A0AAV5UX53"/>
<name>A0AAV5UX53_9BILA</name>
<dbReference type="SUPFAM" id="SSF57850">
    <property type="entry name" value="RING/U-box"/>
    <property type="match status" value="1"/>
</dbReference>
<dbReference type="Gene3D" id="3.10.20.90">
    <property type="entry name" value="Phosphatidylinositol 3-kinase Catalytic Subunit, Chain A, domain 1"/>
    <property type="match status" value="1"/>
</dbReference>
<proteinExistence type="predicted"/>
<evidence type="ECO:0000256" key="2">
    <source>
        <dbReference type="ARBA" id="ARBA00022771"/>
    </source>
</evidence>
<dbReference type="EMBL" id="BTSY01000001">
    <property type="protein sequence ID" value="GMT10299.1"/>
    <property type="molecule type" value="Genomic_DNA"/>
</dbReference>
<comment type="caution">
    <text evidence="6">The sequence shown here is derived from an EMBL/GenBank/DDBJ whole genome shotgun (WGS) entry which is preliminary data.</text>
</comment>
<evidence type="ECO:0000256" key="1">
    <source>
        <dbReference type="ARBA" id="ARBA00022723"/>
    </source>
</evidence>
<dbReference type="SMART" id="SM00291">
    <property type="entry name" value="ZnF_ZZ"/>
    <property type="match status" value="1"/>
</dbReference>
<feature type="region of interest" description="Disordered" evidence="4">
    <location>
        <begin position="640"/>
        <end position="660"/>
    </location>
</feature>
<keyword evidence="2" id="KW-0863">Zinc-finger</keyword>
<feature type="compositionally biased region" description="Basic and acidic residues" evidence="4">
    <location>
        <begin position="457"/>
        <end position="466"/>
    </location>
</feature>
<feature type="domain" description="ZZ-type" evidence="5">
    <location>
        <begin position="222"/>
        <end position="271"/>
    </location>
</feature>
<feature type="region of interest" description="Disordered" evidence="4">
    <location>
        <begin position="440"/>
        <end position="492"/>
    </location>
</feature>
<dbReference type="CDD" id="cd02340">
    <property type="entry name" value="ZZ_NBR1_like"/>
    <property type="match status" value="1"/>
</dbReference>
<dbReference type="Gene3D" id="3.30.60.90">
    <property type="match status" value="1"/>
</dbReference>
<evidence type="ECO:0000313" key="7">
    <source>
        <dbReference type="Proteomes" id="UP001432322"/>
    </source>
</evidence>
<dbReference type="InterPro" id="IPR052260">
    <property type="entry name" value="Autophagy_Rcpt_SigReg"/>
</dbReference>
<feature type="region of interest" description="Disordered" evidence="4">
    <location>
        <begin position="93"/>
        <end position="113"/>
    </location>
</feature>
<feature type="region of interest" description="Disordered" evidence="4">
    <location>
        <begin position="684"/>
        <end position="707"/>
    </location>
</feature>
<feature type="non-terminal residue" evidence="6">
    <location>
        <position position="1"/>
    </location>
</feature>
<accession>A0AAV5UX53</accession>
<keyword evidence="1" id="KW-0479">Metal-binding</keyword>
<dbReference type="GO" id="GO:0008270">
    <property type="term" value="F:zinc ion binding"/>
    <property type="evidence" value="ECO:0007669"/>
    <property type="project" value="UniProtKB-KW"/>
</dbReference>
<dbReference type="Proteomes" id="UP001432322">
    <property type="component" value="Unassembled WGS sequence"/>
</dbReference>
<evidence type="ECO:0000256" key="3">
    <source>
        <dbReference type="ARBA" id="ARBA00022833"/>
    </source>
</evidence>
<dbReference type="PANTHER" id="PTHR15090">
    <property type="entry name" value="SEQUESTOSOME 1-RELATED"/>
    <property type="match status" value="1"/>
</dbReference>
<organism evidence="6 7">
    <name type="scientific">Pristionchus fissidentatus</name>
    <dbReference type="NCBI Taxonomy" id="1538716"/>
    <lineage>
        <taxon>Eukaryota</taxon>
        <taxon>Metazoa</taxon>
        <taxon>Ecdysozoa</taxon>
        <taxon>Nematoda</taxon>
        <taxon>Chromadorea</taxon>
        <taxon>Rhabditida</taxon>
        <taxon>Rhabditina</taxon>
        <taxon>Diplogasteromorpha</taxon>
        <taxon>Diplogasteroidea</taxon>
        <taxon>Neodiplogasteridae</taxon>
        <taxon>Pristionchus</taxon>
    </lineage>
</organism>
<gene>
    <name evidence="6" type="ORF">PFISCL1PPCAC_1597</name>
</gene>